<reference evidence="1" key="1">
    <citation type="submission" date="2023-07" db="EMBL/GenBank/DDBJ databases">
        <title>Sorghum-associated microbial communities from plants grown in Nebraska, USA.</title>
        <authorList>
            <person name="Schachtman D."/>
        </authorList>
    </citation>
    <scope>NUCLEOTIDE SEQUENCE</scope>
    <source>
        <strain evidence="1">3432</strain>
    </source>
</reference>
<dbReference type="RefSeq" id="WP_310361035.1">
    <property type="nucleotide sequence ID" value="NZ_JAVDVC010000005.1"/>
</dbReference>
<gene>
    <name evidence="1" type="ORF">J2W43_002738</name>
</gene>
<comment type="caution">
    <text evidence="1">The sequence shown here is derived from an EMBL/GenBank/DDBJ whole genome shotgun (WGS) entry which is preliminary data.</text>
</comment>
<dbReference type="AlphaFoldDB" id="A0AAW8MBG3"/>
<dbReference type="Proteomes" id="UP001252613">
    <property type="component" value="Unassembled WGS sequence"/>
</dbReference>
<organism evidence="1 2">
    <name type="scientific">Pseudomonas brassicacearum</name>
    <dbReference type="NCBI Taxonomy" id="930166"/>
    <lineage>
        <taxon>Bacteria</taxon>
        <taxon>Pseudomonadati</taxon>
        <taxon>Pseudomonadota</taxon>
        <taxon>Gammaproteobacteria</taxon>
        <taxon>Pseudomonadales</taxon>
        <taxon>Pseudomonadaceae</taxon>
        <taxon>Pseudomonas</taxon>
    </lineage>
</organism>
<protein>
    <submittedName>
        <fullName evidence="1">Uncharacterized protein</fullName>
    </submittedName>
</protein>
<evidence type="ECO:0000313" key="2">
    <source>
        <dbReference type="Proteomes" id="UP001252613"/>
    </source>
</evidence>
<sequence length="132" mass="14510">MSTMSAEERLKAVKAAPRLEAKGSITITLNGQVTKTEDVYILDQPDNSILGIIGEDKGIVIVQFSSLTAPGTYEIKKHNIWIQMSFHGFSGSANTGDLTLETIEIKNKYKGHFDVKTVDHQKADGVFDVQKV</sequence>
<proteinExistence type="predicted"/>
<evidence type="ECO:0000313" key="1">
    <source>
        <dbReference type="EMBL" id="MDR6958751.1"/>
    </source>
</evidence>
<name>A0AAW8MBG3_9PSED</name>
<dbReference type="EMBL" id="JAVDVC010000005">
    <property type="protein sequence ID" value="MDR6958751.1"/>
    <property type="molecule type" value="Genomic_DNA"/>
</dbReference>
<accession>A0AAW8MBG3</accession>